<dbReference type="OrthoDB" id="5958943at2759"/>
<dbReference type="Gene3D" id="2.120.10.30">
    <property type="entry name" value="TolB, C-terminal domain"/>
    <property type="match status" value="1"/>
</dbReference>
<name>U1GHA7_ENDPU</name>
<dbReference type="PANTHER" id="PTHR48075:SF3">
    <property type="entry name" value="3-HYDROXYACYL-COA DEHYDROGENASE"/>
    <property type="match status" value="1"/>
</dbReference>
<accession>U1GHA7</accession>
<dbReference type="SUPFAM" id="SSF63825">
    <property type="entry name" value="YWTD domain"/>
    <property type="match status" value="1"/>
</dbReference>
<evidence type="ECO:0000313" key="2">
    <source>
        <dbReference type="EMBL" id="ERF71156.1"/>
    </source>
</evidence>
<dbReference type="Gene3D" id="3.40.50.720">
    <property type="entry name" value="NAD(P)-binding Rossmann-like Domain"/>
    <property type="match status" value="1"/>
</dbReference>
<dbReference type="GO" id="GO:0006631">
    <property type="term" value="P:fatty acid metabolic process"/>
    <property type="evidence" value="ECO:0007669"/>
    <property type="project" value="InterPro"/>
</dbReference>
<dbReference type="GO" id="GO:0070403">
    <property type="term" value="F:NAD+ binding"/>
    <property type="evidence" value="ECO:0007669"/>
    <property type="project" value="InterPro"/>
</dbReference>
<organism evidence="2 3">
    <name type="scientific">Endocarpon pusillum (strain Z07020 / HMAS-L-300199)</name>
    <name type="common">Lichen-forming fungus</name>
    <dbReference type="NCBI Taxonomy" id="1263415"/>
    <lineage>
        <taxon>Eukaryota</taxon>
        <taxon>Fungi</taxon>
        <taxon>Dikarya</taxon>
        <taxon>Ascomycota</taxon>
        <taxon>Pezizomycotina</taxon>
        <taxon>Eurotiomycetes</taxon>
        <taxon>Chaetothyriomycetidae</taxon>
        <taxon>Verrucariales</taxon>
        <taxon>Verrucariaceae</taxon>
        <taxon>Endocarpon</taxon>
    </lineage>
</organism>
<dbReference type="PANTHER" id="PTHR48075">
    <property type="entry name" value="3-HYDROXYACYL-COA DEHYDROGENASE FAMILY PROTEIN"/>
    <property type="match status" value="1"/>
</dbReference>
<dbReference type="AlphaFoldDB" id="U1GHA7"/>
<dbReference type="InterPro" id="IPR006176">
    <property type="entry name" value="3-OHacyl-CoA_DH_NAD-bd"/>
</dbReference>
<dbReference type="OMA" id="PGCMIVE"/>
<dbReference type="GeneID" id="19240932"/>
<dbReference type="PROSITE" id="PS51120">
    <property type="entry name" value="LDLRB"/>
    <property type="match status" value="1"/>
</dbReference>
<protein>
    <recommendedName>
        <fullName evidence="1">3-hydroxyacyl-CoA dehydrogenase NAD binding domain-containing protein</fullName>
    </recommendedName>
</protein>
<dbReference type="SUPFAM" id="SSF51735">
    <property type="entry name" value="NAD(P)-binding Rossmann-fold domains"/>
    <property type="match status" value="1"/>
</dbReference>
<keyword evidence="3" id="KW-1185">Reference proteome</keyword>
<sequence>MDKKESPKWSPPASTSNRPLAFLGAGGRAKKIACLWASAGYDVNIQDLDEDRCDAALWYINTNASNFAERLGRDSRRVGKCRNFADLASAVNNVWLVVEACQGQSQSRIDILGEVDSMLPTDCILASTSSSTSNLIFARTTTRRRHLTCYIRYSLLPNNRAVELLPCPETDPGVLSFLTEHHQKMGLITAVSHGSSKRMRMFLTLRKLILFGAKCSRIQVVAIEDEYVAERNLESSFTSDFLRLKYIQEGRFGAGSPKGRLRFLKVSKSIANGDIYVPKTPSQPTLFFLDVGVGENVHSMEEAMTAGKILTTTPDGRQINTIVTRQSYPDGIDISLQVGRIFWTDMGVTGCKDGSIMSATLDGSDIQYIIPKGHVHTPKQLAMDHINSHLYFSDREGLCVSRCNFHGSNKTTLIQTGDPANPDHASDPLRFARARFTGRKKGAAKQAKAASSVPT</sequence>
<dbReference type="SMART" id="SM00135">
    <property type="entry name" value="LY"/>
    <property type="match status" value="2"/>
</dbReference>
<evidence type="ECO:0000313" key="3">
    <source>
        <dbReference type="Proteomes" id="UP000019373"/>
    </source>
</evidence>
<dbReference type="GO" id="GO:0016491">
    <property type="term" value="F:oxidoreductase activity"/>
    <property type="evidence" value="ECO:0007669"/>
    <property type="project" value="TreeGrafter"/>
</dbReference>
<dbReference type="HOGENOM" id="CLU_031652_0_0_1"/>
<dbReference type="InterPro" id="IPR000033">
    <property type="entry name" value="LDLR_classB_rpt"/>
</dbReference>
<dbReference type="EMBL" id="KE721233">
    <property type="protein sequence ID" value="ERF71156.1"/>
    <property type="molecule type" value="Genomic_DNA"/>
</dbReference>
<evidence type="ECO:0000259" key="1">
    <source>
        <dbReference type="Pfam" id="PF02737"/>
    </source>
</evidence>
<dbReference type="InterPro" id="IPR036291">
    <property type="entry name" value="NAD(P)-bd_dom_sf"/>
</dbReference>
<feature type="domain" description="3-hydroxyacyl-CoA dehydrogenase NAD binding" evidence="1">
    <location>
        <begin position="21"/>
        <end position="187"/>
    </location>
</feature>
<reference evidence="3" key="1">
    <citation type="journal article" date="2014" name="BMC Genomics">
        <title>Genome characteristics reveal the impact of lichenization on lichen-forming fungus Endocarpon pusillum Hedwig (Verrucariales, Ascomycota).</title>
        <authorList>
            <person name="Wang Y.-Y."/>
            <person name="Liu B."/>
            <person name="Zhang X.-Y."/>
            <person name="Zhou Q.-M."/>
            <person name="Zhang T."/>
            <person name="Li H."/>
            <person name="Yu Y.-F."/>
            <person name="Zhang X.-L."/>
            <person name="Hao X.-Y."/>
            <person name="Wang M."/>
            <person name="Wang L."/>
            <person name="Wei J.-C."/>
        </authorList>
    </citation>
    <scope>NUCLEOTIDE SEQUENCE [LARGE SCALE GENOMIC DNA]</scope>
    <source>
        <strain evidence="3">Z07020 / HMAS-L-300199</strain>
    </source>
</reference>
<dbReference type="RefSeq" id="XP_007803172.1">
    <property type="nucleotide sequence ID" value="XM_007804981.1"/>
</dbReference>
<dbReference type="Pfam" id="PF02737">
    <property type="entry name" value="3HCDH_N"/>
    <property type="match status" value="1"/>
</dbReference>
<proteinExistence type="predicted"/>
<dbReference type="InterPro" id="IPR011042">
    <property type="entry name" value="6-blade_b-propeller_TolB-like"/>
</dbReference>
<dbReference type="Proteomes" id="UP000019373">
    <property type="component" value="Unassembled WGS sequence"/>
</dbReference>
<gene>
    <name evidence="2" type="ORF">EPUS_05985</name>
</gene>
<dbReference type="eggNOG" id="KOG2304">
    <property type="taxonomic scope" value="Eukaryota"/>
</dbReference>